<dbReference type="InParanoid" id="A0A140LB94"/>
<keyword evidence="1 3" id="KW-0813">Transport</keyword>
<dbReference type="PRINTS" id="PR00690">
    <property type="entry name" value="ADHESNFAMILY"/>
</dbReference>
<keyword evidence="5" id="KW-1185">Reference proteome</keyword>
<dbReference type="STRING" id="520764.AN618_08310"/>
<accession>A0A140LB94</accession>
<dbReference type="PATRIC" id="fig|520764.3.peg.863"/>
<dbReference type="Proteomes" id="UP000070427">
    <property type="component" value="Unassembled WGS sequence"/>
</dbReference>
<dbReference type="InterPro" id="IPR050492">
    <property type="entry name" value="Bact_metal-bind_prot9"/>
</dbReference>
<dbReference type="RefSeq" id="WP_066352430.1">
    <property type="nucleotide sequence ID" value="NZ_LOED01000007.1"/>
</dbReference>
<proteinExistence type="inferred from homology"/>
<dbReference type="PROSITE" id="PS51257">
    <property type="entry name" value="PROKAR_LIPOPROTEIN"/>
    <property type="match status" value="1"/>
</dbReference>
<reference evidence="4 5" key="1">
    <citation type="submission" date="2015-12" db="EMBL/GenBank/DDBJ databases">
        <title>Draft genome sequnece of Fervidicola ferrireducens strain Y170.</title>
        <authorList>
            <person name="Patel B.K."/>
        </authorList>
    </citation>
    <scope>NUCLEOTIDE SEQUENCE [LARGE SCALE GENOMIC DNA]</scope>
    <source>
        <strain evidence="4 5">Y170</strain>
    </source>
</reference>
<dbReference type="Gene3D" id="3.40.50.1980">
    <property type="entry name" value="Nitrogenase molybdenum iron protein domain"/>
    <property type="match status" value="2"/>
</dbReference>
<gene>
    <name evidence="4" type="primary">znuA</name>
    <name evidence="4" type="ORF">AN618_08310</name>
</gene>
<keyword evidence="2" id="KW-0732">Signal</keyword>
<organism evidence="4 5">
    <name type="scientific">Fervidicola ferrireducens</name>
    <dbReference type="NCBI Taxonomy" id="520764"/>
    <lineage>
        <taxon>Bacteria</taxon>
        <taxon>Bacillati</taxon>
        <taxon>Bacillota</taxon>
        <taxon>Clostridia</taxon>
        <taxon>Thermosediminibacterales</taxon>
        <taxon>Thermosediminibacteraceae</taxon>
        <taxon>Fervidicola</taxon>
    </lineage>
</organism>
<protein>
    <submittedName>
        <fullName evidence="4">High-affinity zinc uptake system binding-protein ZnuA</fullName>
    </submittedName>
</protein>
<comment type="caution">
    <text evidence="4">The sequence shown here is derived from an EMBL/GenBank/DDBJ whole genome shotgun (WGS) entry which is preliminary data.</text>
</comment>
<evidence type="ECO:0000313" key="5">
    <source>
        <dbReference type="Proteomes" id="UP000070427"/>
    </source>
</evidence>
<dbReference type="PANTHER" id="PTHR42953:SF8">
    <property type="entry name" value="ZINT DOMAIN-CONTAINING PROTEIN"/>
    <property type="match status" value="1"/>
</dbReference>
<sequence length="303" mass="33640">MKRKGLYSLLAILVAAIFLITGCSSGVSRPAPQERGKIKIYTTIYPLYDFAAKIAGDRAAVEKVVPAGVEVHDFEPSPKLVAGIYEADVFVYLGGSIDPWAEKLAEQLLKEGVTVVKAGEGLFQEEFHGDEDPHVWLDPVVAKTMAERIAGAIAAKDGENAAYYRKNLEELKKRLDDLDEKYRNSLLPAKKRDFVVNHAAFGYLARRYNLNQIAISGLSPQQEPSPKKLAELSKLCKEKDIRYIMVEAASSSKLADVLARETGTKVLVLHPLENLTEEDMKAGKDYFSIMLENLENLKRALNE</sequence>
<evidence type="ECO:0000256" key="1">
    <source>
        <dbReference type="ARBA" id="ARBA00022448"/>
    </source>
</evidence>
<evidence type="ECO:0000256" key="3">
    <source>
        <dbReference type="RuleBase" id="RU003512"/>
    </source>
</evidence>
<dbReference type="FunCoup" id="A0A140LB94">
    <property type="interactions" value="107"/>
</dbReference>
<evidence type="ECO:0000256" key="2">
    <source>
        <dbReference type="ARBA" id="ARBA00022729"/>
    </source>
</evidence>
<dbReference type="InterPro" id="IPR006129">
    <property type="entry name" value="AdhesinB"/>
</dbReference>
<dbReference type="CDD" id="cd01017">
    <property type="entry name" value="AdcA"/>
    <property type="match status" value="1"/>
</dbReference>
<dbReference type="PANTHER" id="PTHR42953">
    <property type="entry name" value="HIGH-AFFINITY ZINC UPTAKE SYSTEM PROTEIN ZNUA-RELATED"/>
    <property type="match status" value="1"/>
</dbReference>
<dbReference type="InterPro" id="IPR006127">
    <property type="entry name" value="ZnuA-like"/>
</dbReference>
<dbReference type="GO" id="GO:0046872">
    <property type="term" value="F:metal ion binding"/>
    <property type="evidence" value="ECO:0007669"/>
    <property type="project" value="InterPro"/>
</dbReference>
<name>A0A140LB94_9FIRM</name>
<dbReference type="Pfam" id="PF01297">
    <property type="entry name" value="ZnuA"/>
    <property type="match status" value="1"/>
</dbReference>
<dbReference type="GO" id="GO:0007155">
    <property type="term" value="P:cell adhesion"/>
    <property type="evidence" value="ECO:0007669"/>
    <property type="project" value="InterPro"/>
</dbReference>
<comment type="similarity">
    <text evidence="3">Belongs to the bacterial solute-binding protein 9 family.</text>
</comment>
<dbReference type="GO" id="GO:0030001">
    <property type="term" value="P:metal ion transport"/>
    <property type="evidence" value="ECO:0007669"/>
    <property type="project" value="InterPro"/>
</dbReference>
<dbReference type="PRINTS" id="PR00691">
    <property type="entry name" value="ADHESINB"/>
</dbReference>
<dbReference type="AlphaFoldDB" id="A0A140LB94"/>
<evidence type="ECO:0000313" key="4">
    <source>
        <dbReference type="EMBL" id="KXG77819.1"/>
    </source>
</evidence>
<dbReference type="InterPro" id="IPR006128">
    <property type="entry name" value="Lipoprotein_PsaA-like"/>
</dbReference>
<dbReference type="EMBL" id="LOED01000007">
    <property type="protein sequence ID" value="KXG77819.1"/>
    <property type="molecule type" value="Genomic_DNA"/>
</dbReference>
<dbReference type="SUPFAM" id="SSF53807">
    <property type="entry name" value="Helical backbone' metal receptor"/>
    <property type="match status" value="1"/>
</dbReference>